<evidence type="ECO:0000256" key="1">
    <source>
        <dbReference type="SAM" id="MobiDB-lite"/>
    </source>
</evidence>
<proteinExistence type="predicted"/>
<dbReference type="Proteomes" id="UP000694251">
    <property type="component" value="Chromosome 7"/>
</dbReference>
<gene>
    <name evidence="2" type="ORF">ISN44_As07g029230</name>
</gene>
<comment type="caution">
    <text evidence="2">The sequence shown here is derived from an EMBL/GenBank/DDBJ whole genome shotgun (WGS) entry which is preliminary data.</text>
</comment>
<accession>A0A8T2BW52</accession>
<evidence type="ECO:0000313" key="3">
    <source>
        <dbReference type="Proteomes" id="UP000694251"/>
    </source>
</evidence>
<dbReference type="EMBL" id="JAEFBJ010000007">
    <property type="protein sequence ID" value="KAG7590809.1"/>
    <property type="molecule type" value="Genomic_DNA"/>
</dbReference>
<sequence>MHGRTRRASKPGGTGNRLMSQKTNVTALASSGVAFFIIQ</sequence>
<feature type="region of interest" description="Disordered" evidence="1">
    <location>
        <begin position="1"/>
        <end position="21"/>
    </location>
</feature>
<feature type="non-terminal residue" evidence="2">
    <location>
        <position position="39"/>
    </location>
</feature>
<keyword evidence="3" id="KW-1185">Reference proteome</keyword>
<reference evidence="2 3" key="1">
    <citation type="submission" date="2020-12" db="EMBL/GenBank/DDBJ databases">
        <title>Concerted genomic and epigenomic changes stabilize Arabidopsis allopolyploids.</title>
        <authorList>
            <person name="Chen Z."/>
        </authorList>
    </citation>
    <scope>NUCLEOTIDE SEQUENCE [LARGE SCALE GENOMIC DNA]</scope>
    <source>
        <strain evidence="2">As9502</strain>
        <tissue evidence="2">Leaf</tissue>
    </source>
</reference>
<protein>
    <submittedName>
        <fullName evidence="2">Uncharacterized protein</fullName>
    </submittedName>
</protein>
<evidence type="ECO:0000313" key="2">
    <source>
        <dbReference type="EMBL" id="KAG7590809.1"/>
    </source>
</evidence>
<dbReference type="AlphaFoldDB" id="A0A8T2BW52"/>
<name>A0A8T2BW52_ARASU</name>
<organism evidence="2 3">
    <name type="scientific">Arabidopsis suecica</name>
    <name type="common">Swedish thale-cress</name>
    <name type="synonym">Cardaminopsis suecica</name>
    <dbReference type="NCBI Taxonomy" id="45249"/>
    <lineage>
        <taxon>Eukaryota</taxon>
        <taxon>Viridiplantae</taxon>
        <taxon>Streptophyta</taxon>
        <taxon>Embryophyta</taxon>
        <taxon>Tracheophyta</taxon>
        <taxon>Spermatophyta</taxon>
        <taxon>Magnoliopsida</taxon>
        <taxon>eudicotyledons</taxon>
        <taxon>Gunneridae</taxon>
        <taxon>Pentapetalae</taxon>
        <taxon>rosids</taxon>
        <taxon>malvids</taxon>
        <taxon>Brassicales</taxon>
        <taxon>Brassicaceae</taxon>
        <taxon>Camelineae</taxon>
        <taxon>Arabidopsis</taxon>
    </lineage>
</organism>